<proteinExistence type="predicted"/>
<sequence length="161" mass="17129">MSANSRMSVAVHVLTWLAFDRRGTDKEIGTSQRIATSVNTNPVVIRRALGELREAGLVSASRGRGGGWVLTREPDSITLRDVYLAVGGEQVFALHAASPDAECYVGYGIQAVLGRAYQDAEEALRCSLERTTIADVLADTLAEFPGEMQVAGRAAPRPGAG</sequence>
<dbReference type="RefSeq" id="WP_218595367.1">
    <property type="nucleotide sequence ID" value="NZ_JADQDE010000009.1"/>
</dbReference>
<name>A0ABS6U4I9_9PSEU</name>
<reference evidence="1 2" key="1">
    <citation type="submission" date="2020-11" db="EMBL/GenBank/DDBJ databases">
        <title>Pseudonocardia abyssalis sp. nov. and Pseudonocardia oceani sp. nov., description and phylogenomic analysis of two novel actinomycetes isolated from the deep Southern Ocean.</title>
        <authorList>
            <person name="Parra J."/>
        </authorList>
    </citation>
    <scope>NUCLEOTIDE SEQUENCE [LARGE SCALE GENOMIC DNA]</scope>
    <source>
        <strain evidence="2">KRD185</strain>
    </source>
</reference>
<comment type="caution">
    <text evidence="1">The sequence shown here is derived from an EMBL/GenBank/DDBJ whole genome shotgun (WGS) entry which is preliminary data.</text>
</comment>
<evidence type="ECO:0000313" key="1">
    <source>
        <dbReference type="EMBL" id="MBW0127096.1"/>
    </source>
</evidence>
<dbReference type="PROSITE" id="PS51197">
    <property type="entry name" value="HTH_RRF2_2"/>
    <property type="match status" value="1"/>
</dbReference>
<protein>
    <submittedName>
        <fullName evidence="1">Rrf2 family transcriptional regulator</fullName>
    </submittedName>
</protein>
<organism evidence="1 2">
    <name type="scientific">Pseudonocardia oceani</name>
    <dbReference type="NCBI Taxonomy" id="2792013"/>
    <lineage>
        <taxon>Bacteria</taxon>
        <taxon>Bacillati</taxon>
        <taxon>Actinomycetota</taxon>
        <taxon>Actinomycetes</taxon>
        <taxon>Pseudonocardiales</taxon>
        <taxon>Pseudonocardiaceae</taxon>
        <taxon>Pseudonocardia</taxon>
    </lineage>
</organism>
<dbReference type="Proteomes" id="UP000694300">
    <property type="component" value="Unassembled WGS sequence"/>
</dbReference>
<dbReference type="InterPro" id="IPR000944">
    <property type="entry name" value="Tscrpt_reg_Rrf2"/>
</dbReference>
<dbReference type="PANTHER" id="PTHR33221:SF15">
    <property type="entry name" value="HTH-TYPE TRANSCRIPTIONAL REGULATOR YWGB-RELATED"/>
    <property type="match status" value="1"/>
</dbReference>
<dbReference type="Pfam" id="PF02082">
    <property type="entry name" value="Rrf2"/>
    <property type="match status" value="1"/>
</dbReference>
<gene>
    <name evidence="1" type="ORF">I4I82_05310</name>
</gene>
<accession>A0ABS6U4I9</accession>
<evidence type="ECO:0000313" key="2">
    <source>
        <dbReference type="Proteomes" id="UP000694300"/>
    </source>
</evidence>
<dbReference type="PANTHER" id="PTHR33221">
    <property type="entry name" value="WINGED HELIX-TURN-HELIX TRANSCRIPTIONAL REGULATOR, RRF2 FAMILY"/>
    <property type="match status" value="1"/>
</dbReference>
<dbReference type="EMBL" id="JADQDF010000001">
    <property type="protein sequence ID" value="MBW0127096.1"/>
    <property type="molecule type" value="Genomic_DNA"/>
</dbReference>
<keyword evidence="2" id="KW-1185">Reference proteome</keyword>